<dbReference type="EMBL" id="MU266449">
    <property type="protein sequence ID" value="KAH7923542.1"/>
    <property type="molecule type" value="Genomic_DNA"/>
</dbReference>
<organism evidence="1 2">
    <name type="scientific">Leucogyrophana mollusca</name>
    <dbReference type="NCBI Taxonomy" id="85980"/>
    <lineage>
        <taxon>Eukaryota</taxon>
        <taxon>Fungi</taxon>
        <taxon>Dikarya</taxon>
        <taxon>Basidiomycota</taxon>
        <taxon>Agaricomycotina</taxon>
        <taxon>Agaricomycetes</taxon>
        <taxon>Agaricomycetidae</taxon>
        <taxon>Boletales</taxon>
        <taxon>Boletales incertae sedis</taxon>
        <taxon>Leucogyrophana</taxon>
    </lineage>
</organism>
<accession>A0ACB8BCW8</accession>
<protein>
    <submittedName>
        <fullName evidence="1">Uncharacterized protein</fullName>
    </submittedName>
</protein>
<gene>
    <name evidence="1" type="ORF">BV22DRAFT_574747</name>
</gene>
<comment type="caution">
    <text evidence="1">The sequence shown here is derived from an EMBL/GenBank/DDBJ whole genome shotgun (WGS) entry which is preliminary data.</text>
</comment>
<keyword evidence="2" id="KW-1185">Reference proteome</keyword>
<evidence type="ECO:0000313" key="2">
    <source>
        <dbReference type="Proteomes" id="UP000790709"/>
    </source>
</evidence>
<reference evidence="1" key="1">
    <citation type="journal article" date="2021" name="New Phytol.">
        <title>Evolutionary innovations through gain and loss of genes in the ectomycorrhizal Boletales.</title>
        <authorList>
            <person name="Wu G."/>
            <person name="Miyauchi S."/>
            <person name="Morin E."/>
            <person name="Kuo A."/>
            <person name="Drula E."/>
            <person name="Varga T."/>
            <person name="Kohler A."/>
            <person name="Feng B."/>
            <person name="Cao Y."/>
            <person name="Lipzen A."/>
            <person name="Daum C."/>
            <person name="Hundley H."/>
            <person name="Pangilinan J."/>
            <person name="Johnson J."/>
            <person name="Barry K."/>
            <person name="LaButti K."/>
            <person name="Ng V."/>
            <person name="Ahrendt S."/>
            <person name="Min B."/>
            <person name="Choi I.G."/>
            <person name="Park H."/>
            <person name="Plett J.M."/>
            <person name="Magnuson J."/>
            <person name="Spatafora J.W."/>
            <person name="Nagy L.G."/>
            <person name="Henrissat B."/>
            <person name="Grigoriev I.V."/>
            <person name="Yang Z.L."/>
            <person name="Xu J."/>
            <person name="Martin F.M."/>
        </authorList>
    </citation>
    <scope>NUCLEOTIDE SEQUENCE</scope>
    <source>
        <strain evidence="1">KUC20120723A-06</strain>
    </source>
</reference>
<dbReference type="Proteomes" id="UP000790709">
    <property type="component" value="Unassembled WGS sequence"/>
</dbReference>
<sequence>MRKFCVLRLSSVISAPVQVHCIPRFSKTRNHNYSSFSKCALRKRSQYMKNTPDPGPILGPCRALQQCYLYILSPAL</sequence>
<proteinExistence type="predicted"/>
<name>A0ACB8BCW8_9AGAM</name>
<evidence type="ECO:0000313" key="1">
    <source>
        <dbReference type="EMBL" id="KAH7923542.1"/>
    </source>
</evidence>